<keyword evidence="3" id="KW-1185">Reference proteome</keyword>
<accession>A0A3S5CJH0</accession>
<feature type="region of interest" description="Disordered" evidence="1">
    <location>
        <begin position="159"/>
        <end position="190"/>
    </location>
</feature>
<feature type="region of interest" description="Disordered" evidence="1">
    <location>
        <begin position="37"/>
        <end position="125"/>
    </location>
</feature>
<proteinExistence type="predicted"/>
<sequence>MASRDDDAFIALTSSPVSIVSVDCQRPDPVLRYLSSWPTESDQHESVRPSVFPSANASRSETHRQPVKGASRLRKSSVQIASLQRVNTSTGWHSNKPRPTYSFRDDNRPGRQPKPDGDKERCWSGDESELAISRYGKRAEGAGGMPENLEASLFRRTNGMSRSQEIRGEKDHPGREACSNNTEDKSSQESYELQLVPMTFKKVLQSSSHLGWSQMMQMKEEARSSGHFGKSAKDKQIGRENSPTQKVRRKIARTPISQGDKRIIFEPKENGTKIVMMASVFSIFQLNGHLCH</sequence>
<evidence type="ECO:0000256" key="1">
    <source>
        <dbReference type="SAM" id="MobiDB-lite"/>
    </source>
</evidence>
<name>A0A3S5CJH0_9PLAT</name>
<protein>
    <submittedName>
        <fullName evidence="2">Uncharacterized protein</fullName>
    </submittedName>
</protein>
<feature type="compositionally biased region" description="Basic and acidic residues" evidence="1">
    <location>
        <begin position="103"/>
        <end position="124"/>
    </location>
</feature>
<dbReference type="Proteomes" id="UP000784294">
    <property type="component" value="Unassembled WGS sequence"/>
</dbReference>
<dbReference type="EMBL" id="CAAALY010017476">
    <property type="protein sequence ID" value="VEL13340.1"/>
    <property type="molecule type" value="Genomic_DNA"/>
</dbReference>
<reference evidence="2" key="1">
    <citation type="submission" date="2018-11" db="EMBL/GenBank/DDBJ databases">
        <authorList>
            <consortium name="Pathogen Informatics"/>
        </authorList>
    </citation>
    <scope>NUCLEOTIDE SEQUENCE</scope>
</reference>
<organism evidence="2 3">
    <name type="scientific">Protopolystoma xenopodis</name>
    <dbReference type="NCBI Taxonomy" id="117903"/>
    <lineage>
        <taxon>Eukaryota</taxon>
        <taxon>Metazoa</taxon>
        <taxon>Spiralia</taxon>
        <taxon>Lophotrochozoa</taxon>
        <taxon>Platyhelminthes</taxon>
        <taxon>Monogenea</taxon>
        <taxon>Polyopisthocotylea</taxon>
        <taxon>Polystomatidea</taxon>
        <taxon>Polystomatidae</taxon>
        <taxon>Protopolystoma</taxon>
    </lineage>
</organism>
<feature type="region of interest" description="Disordered" evidence="1">
    <location>
        <begin position="218"/>
        <end position="247"/>
    </location>
</feature>
<evidence type="ECO:0000313" key="3">
    <source>
        <dbReference type="Proteomes" id="UP000784294"/>
    </source>
</evidence>
<gene>
    <name evidence="2" type="ORF">PXEA_LOCUS6780</name>
</gene>
<feature type="compositionally biased region" description="Polar residues" evidence="1">
    <location>
        <begin position="76"/>
        <end position="93"/>
    </location>
</feature>
<feature type="compositionally biased region" description="Basic and acidic residues" evidence="1">
    <location>
        <begin position="164"/>
        <end position="175"/>
    </location>
</feature>
<evidence type="ECO:0000313" key="2">
    <source>
        <dbReference type="EMBL" id="VEL13340.1"/>
    </source>
</evidence>
<dbReference type="AlphaFoldDB" id="A0A3S5CJH0"/>
<comment type="caution">
    <text evidence="2">The sequence shown here is derived from an EMBL/GenBank/DDBJ whole genome shotgun (WGS) entry which is preliminary data.</text>
</comment>